<reference evidence="1 2" key="1">
    <citation type="submission" date="2024-05" db="EMBL/GenBank/DDBJ databases">
        <title>Genome sequencing of Marine Estuary Bacteria, Shewanella vesiculosa and S. baltica, and Pseudomonas syringae.</title>
        <authorList>
            <person name="Gurung A."/>
            <person name="Maclea K.S."/>
        </authorList>
    </citation>
    <scope>NUCLEOTIDE SEQUENCE [LARGE SCALE GENOMIC DNA]</scope>
    <source>
        <strain evidence="1 2">1A</strain>
    </source>
</reference>
<proteinExistence type="predicted"/>
<evidence type="ECO:0000313" key="2">
    <source>
        <dbReference type="Proteomes" id="UP001477278"/>
    </source>
</evidence>
<sequence>MSDFASSDISFTRPELTRCIVVGVYKDRFTLVVATDEPCELSKTTLLDGDFSTTLSDIKLFDMVQADPRSHTIKFS</sequence>
<name>A0ABV0FV52_9GAMM</name>
<gene>
    <name evidence="1" type="ORF">ABHN84_20830</name>
</gene>
<accession>A0ABV0FV52</accession>
<organism evidence="1 2">
    <name type="scientific">Shewanella vesiculosa</name>
    <dbReference type="NCBI Taxonomy" id="518738"/>
    <lineage>
        <taxon>Bacteria</taxon>
        <taxon>Pseudomonadati</taxon>
        <taxon>Pseudomonadota</taxon>
        <taxon>Gammaproteobacteria</taxon>
        <taxon>Alteromonadales</taxon>
        <taxon>Shewanellaceae</taxon>
        <taxon>Shewanella</taxon>
    </lineage>
</organism>
<evidence type="ECO:0000313" key="1">
    <source>
        <dbReference type="EMBL" id="MEO3684711.1"/>
    </source>
</evidence>
<dbReference type="Proteomes" id="UP001477278">
    <property type="component" value="Unassembled WGS sequence"/>
</dbReference>
<keyword evidence="2" id="KW-1185">Reference proteome</keyword>
<dbReference type="EMBL" id="JBDPZN010000027">
    <property type="protein sequence ID" value="MEO3684711.1"/>
    <property type="molecule type" value="Genomic_DNA"/>
</dbReference>
<protein>
    <submittedName>
        <fullName evidence="1">Uncharacterized protein</fullName>
    </submittedName>
</protein>
<comment type="caution">
    <text evidence="1">The sequence shown here is derived from an EMBL/GenBank/DDBJ whole genome shotgun (WGS) entry which is preliminary data.</text>
</comment>
<dbReference type="RefSeq" id="WP_347691091.1">
    <property type="nucleotide sequence ID" value="NZ_JBDPZN010000027.1"/>
</dbReference>